<keyword evidence="1" id="KW-0472">Membrane</keyword>
<gene>
    <name evidence="3" type="ORF">EZS28_044659</name>
</gene>
<comment type="caution">
    <text evidence="3">The sequence shown here is derived from an EMBL/GenBank/DDBJ whole genome shotgun (WGS) entry which is preliminary data.</text>
</comment>
<name>A0A5J4TN32_9EUKA</name>
<feature type="non-terminal residue" evidence="3">
    <location>
        <position position="1"/>
    </location>
</feature>
<feature type="domain" description="Reverse transcriptase" evidence="2">
    <location>
        <begin position="1"/>
        <end position="94"/>
    </location>
</feature>
<dbReference type="Gene3D" id="3.30.70.270">
    <property type="match status" value="1"/>
</dbReference>
<dbReference type="Pfam" id="PF00078">
    <property type="entry name" value="RVT_1"/>
    <property type="match status" value="1"/>
</dbReference>
<protein>
    <recommendedName>
        <fullName evidence="2">Reverse transcriptase domain-containing protein</fullName>
    </recommendedName>
</protein>
<keyword evidence="1" id="KW-0812">Transmembrane</keyword>
<dbReference type="PROSITE" id="PS50878">
    <property type="entry name" value="RT_POL"/>
    <property type="match status" value="1"/>
</dbReference>
<accession>A0A5J4TN32</accession>
<dbReference type="PANTHER" id="PTHR33050:SF7">
    <property type="entry name" value="RIBONUCLEASE H"/>
    <property type="match status" value="1"/>
</dbReference>
<evidence type="ECO:0000259" key="2">
    <source>
        <dbReference type="PROSITE" id="PS50878"/>
    </source>
</evidence>
<dbReference type="EMBL" id="SNRW01027841">
    <property type="protein sequence ID" value="KAA6359814.1"/>
    <property type="molecule type" value="Genomic_DNA"/>
</dbReference>
<dbReference type="InterPro" id="IPR052055">
    <property type="entry name" value="Hepadnavirus_pol/RT"/>
</dbReference>
<dbReference type="AlphaFoldDB" id="A0A5J4TN32"/>
<evidence type="ECO:0000313" key="3">
    <source>
        <dbReference type="EMBL" id="KAA6359814.1"/>
    </source>
</evidence>
<dbReference type="InterPro" id="IPR043502">
    <property type="entry name" value="DNA/RNA_pol_sf"/>
</dbReference>
<feature type="transmembrane region" description="Helical" evidence="1">
    <location>
        <begin position="12"/>
        <end position="31"/>
    </location>
</feature>
<dbReference type="InterPro" id="IPR043128">
    <property type="entry name" value="Rev_trsase/Diguanyl_cyclase"/>
</dbReference>
<evidence type="ECO:0000256" key="1">
    <source>
        <dbReference type="SAM" id="Phobius"/>
    </source>
</evidence>
<dbReference type="InterPro" id="IPR000477">
    <property type="entry name" value="RT_dom"/>
</dbReference>
<dbReference type="SUPFAM" id="SSF56672">
    <property type="entry name" value="DNA/RNA polymerases"/>
    <property type="match status" value="1"/>
</dbReference>
<reference evidence="3 4" key="1">
    <citation type="submission" date="2019-03" db="EMBL/GenBank/DDBJ databases">
        <title>Single cell metagenomics reveals metabolic interactions within the superorganism composed of flagellate Streblomastix strix and complex community of Bacteroidetes bacteria on its surface.</title>
        <authorList>
            <person name="Treitli S.C."/>
            <person name="Kolisko M."/>
            <person name="Husnik F."/>
            <person name="Keeling P."/>
            <person name="Hampl V."/>
        </authorList>
    </citation>
    <scope>NUCLEOTIDE SEQUENCE [LARGE SCALE GENOMIC DNA]</scope>
    <source>
        <strain evidence="3">ST1C</strain>
    </source>
</reference>
<proteinExistence type="predicted"/>
<sequence>SRSYTYLGLPFGWNISPFIFCKTLAIAIRAIRAKWKIKIQYYMDDIILIHHSKDTLKQTTQDVILFLQNLGWRLSPNKYVLIPKMTFQYLGWQFQTASMEVTMTPNRRREMKNKLKACIQMTNERQIVTIRSLTSLIGDIYYLRFQFPQISLWMNSLNNLKTQAVAKGGWEASVKLNKQILGNLQTILILIKQNRPRQLKDRTLNTTLTWLFHLLQEKECYW</sequence>
<evidence type="ECO:0000313" key="4">
    <source>
        <dbReference type="Proteomes" id="UP000324800"/>
    </source>
</evidence>
<dbReference type="Proteomes" id="UP000324800">
    <property type="component" value="Unassembled WGS sequence"/>
</dbReference>
<keyword evidence="1" id="KW-1133">Transmembrane helix</keyword>
<dbReference type="PANTHER" id="PTHR33050">
    <property type="entry name" value="REVERSE TRANSCRIPTASE DOMAIN-CONTAINING PROTEIN"/>
    <property type="match status" value="1"/>
</dbReference>
<organism evidence="3 4">
    <name type="scientific">Streblomastix strix</name>
    <dbReference type="NCBI Taxonomy" id="222440"/>
    <lineage>
        <taxon>Eukaryota</taxon>
        <taxon>Metamonada</taxon>
        <taxon>Preaxostyla</taxon>
        <taxon>Oxymonadida</taxon>
        <taxon>Streblomastigidae</taxon>
        <taxon>Streblomastix</taxon>
    </lineage>
</organism>